<dbReference type="Pfam" id="PF01464">
    <property type="entry name" value="SLT"/>
    <property type="match status" value="1"/>
</dbReference>
<dbReference type="KEGG" id="tso:IZ6_20140"/>
<keyword evidence="5" id="KW-1185">Reference proteome</keyword>
<comment type="similarity">
    <text evidence="1">Belongs to the virb1 family.</text>
</comment>
<reference evidence="4 5" key="1">
    <citation type="submission" date="2020-08" db="EMBL/GenBank/DDBJ databases">
        <title>Genome sequence of Rhizobiales bacterium strain IZ6.</title>
        <authorList>
            <person name="Nakai R."/>
            <person name="Naganuma T."/>
        </authorList>
    </citation>
    <scope>NUCLEOTIDE SEQUENCE [LARGE SCALE GENOMIC DNA]</scope>
    <source>
        <strain evidence="4 5">IZ6</strain>
    </source>
</reference>
<evidence type="ECO:0000256" key="1">
    <source>
        <dbReference type="ARBA" id="ARBA00009387"/>
    </source>
</evidence>
<sequence>MSVWSVSDVTQGITGTLRKAAEATGAGFDYLVKTAQRESSMNPSAKAKTSSAAGMFQFTEQTWLQTVKESGSKYGLKNEAAAIAKSASGRYSIADPKMREKILALRYDTETSALMAGEFTENNKSQLTTALRRPPSEGELYAAHFLGAQGAIDLIRLASVKPEANAAAQFPDAASANRSIFYSRGKPRSAAEVLAKITNKHDSAPTPDVPAETYSPLVAQGAASFFTNVAPTRVQNPGADSPVFYSMFSTTQRPPVSSSVRALWSDLTPASALPASTVPAPSAPASTEPKKASVSDAAPVKPPLDLSSFVTFGGAKGKGRGAGNI</sequence>
<dbReference type="RefSeq" id="WP_222874939.1">
    <property type="nucleotide sequence ID" value="NZ_AP023361.1"/>
</dbReference>
<dbReference type="SUPFAM" id="SSF53955">
    <property type="entry name" value="Lysozyme-like"/>
    <property type="match status" value="1"/>
</dbReference>
<evidence type="ECO:0000313" key="4">
    <source>
        <dbReference type="EMBL" id="BCJ91279.1"/>
    </source>
</evidence>
<dbReference type="InterPro" id="IPR008258">
    <property type="entry name" value="Transglycosylase_SLT_dom_1"/>
</dbReference>
<gene>
    <name evidence="4" type="ORF">IZ6_20140</name>
</gene>
<evidence type="ECO:0000256" key="2">
    <source>
        <dbReference type="SAM" id="MobiDB-lite"/>
    </source>
</evidence>
<accession>A0A6S6QQG0</accession>
<evidence type="ECO:0000259" key="3">
    <source>
        <dbReference type="Pfam" id="PF01464"/>
    </source>
</evidence>
<evidence type="ECO:0000313" key="5">
    <source>
        <dbReference type="Proteomes" id="UP000515317"/>
    </source>
</evidence>
<protein>
    <recommendedName>
        <fullName evidence="3">Transglycosylase SLT domain-containing protein</fullName>
    </recommendedName>
</protein>
<feature type="region of interest" description="Disordered" evidence="2">
    <location>
        <begin position="273"/>
        <end position="300"/>
    </location>
</feature>
<dbReference type="InterPro" id="IPR023346">
    <property type="entry name" value="Lysozyme-like_dom_sf"/>
</dbReference>
<dbReference type="AlphaFoldDB" id="A0A6S6QQG0"/>
<proteinExistence type="inferred from homology"/>
<dbReference type="Gene3D" id="1.10.530.10">
    <property type="match status" value="1"/>
</dbReference>
<dbReference type="Proteomes" id="UP000515317">
    <property type="component" value="Chromosome"/>
</dbReference>
<feature type="domain" description="Transglycosylase SLT" evidence="3">
    <location>
        <begin position="18"/>
        <end position="73"/>
    </location>
</feature>
<dbReference type="EMBL" id="AP023361">
    <property type="protein sequence ID" value="BCJ91279.1"/>
    <property type="molecule type" value="Genomic_DNA"/>
</dbReference>
<feature type="compositionally biased region" description="Low complexity" evidence="2">
    <location>
        <begin position="273"/>
        <end position="287"/>
    </location>
</feature>
<name>A0A6S6QQG0_9HYPH</name>
<organism evidence="4 5">
    <name type="scientific">Terrihabitans soli</name>
    <dbReference type="NCBI Taxonomy" id="708113"/>
    <lineage>
        <taxon>Bacteria</taxon>
        <taxon>Pseudomonadati</taxon>
        <taxon>Pseudomonadota</taxon>
        <taxon>Alphaproteobacteria</taxon>
        <taxon>Hyphomicrobiales</taxon>
        <taxon>Terrihabitans</taxon>
    </lineage>
</organism>